<reference evidence="1 2" key="1">
    <citation type="submission" date="2019-06" db="EMBL/GenBank/DDBJ databases">
        <authorList>
            <person name="Meng X."/>
        </authorList>
    </citation>
    <scope>NUCLEOTIDE SEQUENCE [LARGE SCALE GENOMIC DNA]</scope>
    <source>
        <strain evidence="1 2">M625</strain>
    </source>
</reference>
<dbReference type="EMBL" id="VFWZ01000002">
    <property type="protein sequence ID" value="TPN87421.1"/>
    <property type="molecule type" value="Genomic_DNA"/>
</dbReference>
<gene>
    <name evidence="1" type="ORF">FHK87_07515</name>
</gene>
<comment type="caution">
    <text evidence="1">The sequence shown here is derived from an EMBL/GenBank/DDBJ whole genome shotgun (WGS) entry which is preliminary data.</text>
</comment>
<dbReference type="AlphaFoldDB" id="A0A504JLG5"/>
<evidence type="ECO:0000313" key="2">
    <source>
        <dbReference type="Proteomes" id="UP000315540"/>
    </source>
</evidence>
<accession>A0A504JLG5</accession>
<dbReference type="RefSeq" id="WP_140592063.1">
    <property type="nucleotide sequence ID" value="NZ_VFWZ01000002.1"/>
</dbReference>
<organism evidence="1 2">
    <name type="scientific">Aquimarina algicola</name>
    <dbReference type="NCBI Taxonomy" id="2589995"/>
    <lineage>
        <taxon>Bacteria</taxon>
        <taxon>Pseudomonadati</taxon>
        <taxon>Bacteroidota</taxon>
        <taxon>Flavobacteriia</taxon>
        <taxon>Flavobacteriales</taxon>
        <taxon>Flavobacteriaceae</taxon>
        <taxon>Aquimarina</taxon>
    </lineage>
</organism>
<protein>
    <submittedName>
        <fullName evidence="1">Uncharacterized protein</fullName>
    </submittedName>
</protein>
<sequence length="313" mass="37119">MWLRRQSTKYRNHPDSFNKEIKKSLDNLIPILGYDWKLMTKPKPKIRTIEESVTILINLLKKDKEITQRLRSFLFRAKKKYAKDPNSFSTSDIKLLDSLNPYLDQPWNHYQKGVQEPKSILERAKEIKTTLKAKENLSSYNKSWLIKIRRNYRNLIVTYSKNELKALNELTPYLSYDWRIYKKERELDEFLKKIIHSKKPITKAQLRFLKTRGITFDDEQSTVSPETLKKLQSLNEQLGTDQNLIIDDKRTFDFKIASIAISLSKELGISKTQKKWLQFQANLFLENKKDFSEIEIIKLDSLNVLLGKKWTDV</sequence>
<dbReference type="OrthoDB" id="1464372at2"/>
<dbReference type="Proteomes" id="UP000315540">
    <property type="component" value="Unassembled WGS sequence"/>
</dbReference>
<proteinExistence type="predicted"/>
<name>A0A504JLG5_9FLAO</name>
<evidence type="ECO:0000313" key="1">
    <source>
        <dbReference type="EMBL" id="TPN87421.1"/>
    </source>
</evidence>
<keyword evidence="2" id="KW-1185">Reference proteome</keyword>